<protein>
    <recommendedName>
        <fullName evidence="1">A to I editase domain-containing protein</fullName>
    </recommendedName>
</protein>
<evidence type="ECO:0000259" key="1">
    <source>
        <dbReference type="PROSITE" id="PS50141"/>
    </source>
</evidence>
<dbReference type="EMBL" id="WNWQ01000118">
    <property type="protein sequence ID" value="KAE9978097.1"/>
    <property type="molecule type" value="Genomic_DNA"/>
</dbReference>
<gene>
    <name evidence="2" type="ORF">BLS_000873</name>
</gene>
<organism evidence="2 3">
    <name type="scientific">Venturia inaequalis</name>
    <name type="common">Apple scab fungus</name>
    <dbReference type="NCBI Taxonomy" id="5025"/>
    <lineage>
        <taxon>Eukaryota</taxon>
        <taxon>Fungi</taxon>
        <taxon>Dikarya</taxon>
        <taxon>Ascomycota</taxon>
        <taxon>Pezizomycotina</taxon>
        <taxon>Dothideomycetes</taxon>
        <taxon>Pleosporomycetidae</taxon>
        <taxon>Venturiales</taxon>
        <taxon>Venturiaceae</taxon>
        <taxon>Venturia</taxon>
    </lineage>
</organism>
<feature type="domain" description="A to I editase" evidence="1">
    <location>
        <begin position="58"/>
        <end position="235"/>
    </location>
</feature>
<dbReference type="InterPro" id="IPR042935">
    <property type="entry name" value="Tad1"/>
</dbReference>
<evidence type="ECO:0000313" key="2">
    <source>
        <dbReference type="EMBL" id="KAE9978097.1"/>
    </source>
</evidence>
<dbReference type="GO" id="GO:0002100">
    <property type="term" value="P:tRNA wobble adenosine to inosine editing"/>
    <property type="evidence" value="ECO:0007669"/>
    <property type="project" value="InterPro"/>
</dbReference>
<proteinExistence type="predicted"/>
<comment type="caution">
    <text evidence="2">The sequence shown here is derived from an EMBL/GenBank/DDBJ whole genome shotgun (WGS) entry which is preliminary data.</text>
</comment>
<accession>A0A8H3UZ54</accession>
<dbReference type="GO" id="GO:0003723">
    <property type="term" value="F:RNA binding"/>
    <property type="evidence" value="ECO:0007669"/>
    <property type="project" value="InterPro"/>
</dbReference>
<dbReference type="PANTHER" id="PTHR47803">
    <property type="entry name" value="TRNA-SPECIFIC ADENOSINE DEAMINASE 1"/>
    <property type="match status" value="1"/>
</dbReference>
<dbReference type="Pfam" id="PF02137">
    <property type="entry name" value="A_deamin"/>
    <property type="match status" value="1"/>
</dbReference>
<dbReference type="Proteomes" id="UP000433883">
    <property type="component" value="Unassembled WGS sequence"/>
</dbReference>
<dbReference type="PROSITE" id="PS50141">
    <property type="entry name" value="A_DEAMIN_EDITASE"/>
    <property type="match status" value="1"/>
</dbReference>
<reference evidence="2 3" key="1">
    <citation type="submission" date="2019-11" db="EMBL/GenBank/DDBJ databases">
        <title>Venturia inaequalis Genome Resource.</title>
        <authorList>
            <person name="Lichtner F.J."/>
        </authorList>
    </citation>
    <scope>NUCLEOTIDE SEQUENCE [LARGE SCALE GENOMIC DNA]</scope>
    <source>
        <strain evidence="2">Bline_iso_100314</strain>
    </source>
</reference>
<sequence length="411" mass="45271">MVDTIAISGDEIASCVLDTFRKLPAKRKPLQRPDGSREWVPLSGVVLAKDGQPPFCASLGTGMKCLPASKVPHAQGIVLHDCHAEIIATRAFNQFLIQECAILAQDGRASSSWVRRTTIGEREINCQQPFALEDDVVIFFYSSEAPCGDASMELTMLAQEDATPWERGPESTKPGLVSTDNELKGRGFFSELGIVRRKPARPDAPITISKSCTDKMAMYQCTSVLISTTSLLISPKGAYITTLVLPKSQHVLTATDRAFGRTGRMSAISPEITQNWNDTFSFRPFNIITTTLEFEWSRRGGEAGCAMLPSNLTAVYTPHLQETLIGGVLQGRKQHDPRGASAICRKRMWAAVRDVHAIMLDVSLTSKASEAARYKDLKTLPGLESRRRVKEDVRNVALRGWIRNDGDDLFS</sequence>
<name>A0A8H3UZ54_VENIN</name>
<dbReference type="PANTHER" id="PTHR47803:SF1">
    <property type="entry name" value="TRNA-SPECIFIC ADENOSINE DEAMINASE 1"/>
    <property type="match status" value="1"/>
</dbReference>
<dbReference type="InterPro" id="IPR002466">
    <property type="entry name" value="A_deamin"/>
</dbReference>
<evidence type="ECO:0000313" key="3">
    <source>
        <dbReference type="Proteomes" id="UP000433883"/>
    </source>
</evidence>
<dbReference type="AlphaFoldDB" id="A0A8H3UZ54"/>
<dbReference type="GO" id="GO:0043829">
    <property type="term" value="F:tRNA-specific adenosine-37 deaminase activity"/>
    <property type="evidence" value="ECO:0007669"/>
    <property type="project" value="TreeGrafter"/>
</dbReference>
<dbReference type="SMART" id="SM00552">
    <property type="entry name" value="ADEAMc"/>
    <property type="match status" value="1"/>
</dbReference>